<dbReference type="PANTHER" id="PTHR12935:SF0">
    <property type="entry name" value="GAMMA-GLUTAMYLCYCLOTRANSFERASE"/>
    <property type="match status" value="1"/>
</dbReference>
<feature type="binding site" evidence="3">
    <location>
        <position position="120"/>
    </location>
    <ligand>
        <name>substrate</name>
    </ligand>
</feature>
<dbReference type="Gene3D" id="3.10.490.10">
    <property type="entry name" value="Gamma-glutamyl cyclotransferase-like"/>
    <property type="match status" value="1"/>
</dbReference>
<evidence type="ECO:0000256" key="3">
    <source>
        <dbReference type="PIRSR" id="PIRSR617939-2"/>
    </source>
</evidence>
<dbReference type="RefSeq" id="WP_142933218.1">
    <property type="nucleotide sequence ID" value="NZ_ML660168.1"/>
</dbReference>
<evidence type="ECO:0000256" key="1">
    <source>
        <dbReference type="ARBA" id="ARBA00023239"/>
    </source>
</evidence>
<dbReference type="OrthoDB" id="5401862at2"/>
<keyword evidence="4" id="KW-0808">Transferase</keyword>
<organism evidence="4 5">
    <name type="scientific">Aliikangiella coralliicola</name>
    <dbReference type="NCBI Taxonomy" id="2592383"/>
    <lineage>
        <taxon>Bacteria</taxon>
        <taxon>Pseudomonadati</taxon>
        <taxon>Pseudomonadota</taxon>
        <taxon>Gammaproteobacteria</taxon>
        <taxon>Oceanospirillales</taxon>
        <taxon>Pleioneaceae</taxon>
        <taxon>Aliikangiella</taxon>
    </lineage>
</organism>
<dbReference type="InterPro" id="IPR036568">
    <property type="entry name" value="GGCT-like_sf"/>
</dbReference>
<dbReference type="InterPro" id="IPR017939">
    <property type="entry name" value="G-Glutamylcylcotransferase"/>
</dbReference>
<dbReference type="InterPro" id="IPR013024">
    <property type="entry name" value="GGCT-like"/>
</dbReference>
<evidence type="ECO:0000256" key="2">
    <source>
        <dbReference type="PIRSR" id="PIRSR617939-1"/>
    </source>
</evidence>
<dbReference type="AlphaFoldDB" id="A0A545U7U2"/>
<feature type="active site" description="Proton acceptor" evidence="2">
    <location>
        <position position="79"/>
    </location>
</feature>
<evidence type="ECO:0000313" key="5">
    <source>
        <dbReference type="Proteomes" id="UP000315439"/>
    </source>
</evidence>
<sequence length="163" mass="18264">MKYFAYGSNMSLSRLRQRVPSAKLLGAYKLAKHDLRFHKVSKDGSGKCDAFDTGSKDDFIIGVLFDIDAGEKPQLDKAEGLGYGYNEKEVTVVDDGQNVETAVTYYATKINDELTPYTWYKHHVLVGARDAKLPADYVQKIESIPAIEDPDTARESKQMAIYD</sequence>
<comment type="caution">
    <text evidence="4">The sequence shown here is derived from an EMBL/GenBank/DDBJ whole genome shotgun (WGS) entry which is preliminary data.</text>
</comment>
<feature type="binding site" evidence="3">
    <location>
        <begin position="3"/>
        <end position="8"/>
    </location>
    <ligand>
        <name>substrate</name>
    </ligand>
</feature>
<dbReference type="PANTHER" id="PTHR12935">
    <property type="entry name" value="GAMMA-GLUTAMYLCYCLOTRANSFERASE"/>
    <property type="match status" value="1"/>
</dbReference>
<dbReference type="Pfam" id="PF13772">
    <property type="entry name" value="AIG2_2"/>
    <property type="match status" value="1"/>
</dbReference>
<dbReference type="GO" id="GO:0003839">
    <property type="term" value="F:gamma-glutamylcyclotransferase activity"/>
    <property type="evidence" value="ECO:0007669"/>
    <property type="project" value="InterPro"/>
</dbReference>
<proteinExistence type="predicted"/>
<keyword evidence="5" id="KW-1185">Reference proteome</keyword>
<dbReference type="CDD" id="cd06661">
    <property type="entry name" value="GGCT_like"/>
    <property type="match status" value="1"/>
</dbReference>
<dbReference type="EMBL" id="VIKS01000012">
    <property type="protein sequence ID" value="TQV85542.1"/>
    <property type="molecule type" value="Genomic_DNA"/>
</dbReference>
<dbReference type="Proteomes" id="UP000315439">
    <property type="component" value="Unassembled WGS sequence"/>
</dbReference>
<accession>A0A545U7U2</accession>
<reference evidence="4 5" key="1">
    <citation type="submission" date="2019-07" db="EMBL/GenBank/DDBJ databases">
        <title>Draft genome for Aliikangiella sp. M105.</title>
        <authorList>
            <person name="Wang G."/>
        </authorList>
    </citation>
    <scope>NUCLEOTIDE SEQUENCE [LARGE SCALE GENOMIC DNA]</scope>
    <source>
        <strain evidence="4 5">M105</strain>
    </source>
</reference>
<name>A0A545U7U2_9GAMM</name>
<evidence type="ECO:0000313" key="4">
    <source>
        <dbReference type="EMBL" id="TQV85542.1"/>
    </source>
</evidence>
<protein>
    <submittedName>
        <fullName evidence="4">Gamma-glutamylcyclotransferase</fullName>
    </submittedName>
</protein>
<gene>
    <name evidence="4" type="ORF">FLL46_20505</name>
</gene>
<dbReference type="GO" id="GO:0016740">
    <property type="term" value="F:transferase activity"/>
    <property type="evidence" value="ECO:0007669"/>
    <property type="project" value="UniProtKB-KW"/>
</dbReference>
<keyword evidence="1" id="KW-0456">Lyase</keyword>
<dbReference type="SUPFAM" id="SSF110857">
    <property type="entry name" value="Gamma-glutamyl cyclotransferase-like"/>
    <property type="match status" value="1"/>
</dbReference>